<dbReference type="AlphaFoldDB" id="Q5JJX8"/>
<dbReference type="EMBL" id="AP004233">
    <property type="protein sequence ID" value="BAD88109.1"/>
    <property type="molecule type" value="Genomic_DNA"/>
</dbReference>
<reference evidence="4" key="2">
    <citation type="journal article" date="2005" name="Nature">
        <title>The map-based sequence of the rice genome.</title>
        <authorList>
            <consortium name="International rice genome sequencing project (IRGSP)"/>
            <person name="Matsumoto T."/>
            <person name="Wu J."/>
            <person name="Kanamori H."/>
            <person name="Katayose Y."/>
            <person name="Fujisawa M."/>
            <person name="Namiki N."/>
            <person name="Mizuno H."/>
            <person name="Yamamoto K."/>
            <person name="Antonio B.A."/>
            <person name="Baba T."/>
            <person name="Sakata K."/>
            <person name="Nagamura Y."/>
            <person name="Aoki H."/>
            <person name="Arikawa K."/>
            <person name="Arita K."/>
            <person name="Bito T."/>
            <person name="Chiden Y."/>
            <person name="Fujitsuka N."/>
            <person name="Fukunaka R."/>
            <person name="Hamada M."/>
            <person name="Harada C."/>
            <person name="Hayashi A."/>
            <person name="Hijishita S."/>
            <person name="Honda M."/>
            <person name="Hosokawa S."/>
            <person name="Ichikawa Y."/>
            <person name="Idonuma A."/>
            <person name="Iijima M."/>
            <person name="Ikeda M."/>
            <person name="Ikeno M."/>
            <person name="Ito K."/>
            <person name="Ito S."/>
            <person name="Ito T."/>
            <person name="Ito Y."/>
            <person name="Ito Y."/>
            <person name="Iwabuchi A."/>
            <person name="Kamiya K."/>
            <person name="Karasawa W."/>
            <person name="Kurita K."/>
            <person name="Katagiri S."/>
            <person name="Kikuta A."/>
            <person name="Kobayashi H."/>
            <person name="Kobayashi N."/>
            <person name="Machita K."/>
            <person name="Maehara T."/>
            <person name="Masukawa M."/>
            <person name="Mizubayashi T."/>
            <person name="Mukai Y."/>
            <person name="Nagasaki H."/>
            <person name="Nagata Y."/>
            <person name="Naito S."/>
            <person name="Nakashima M."/>
            <person name="Nakama Y."/>
            <person name="Nakamichi Y."/>
            <person name="Nakamura M."/>
            <person name="Meguro A."/>
            <person name="Negishi M."/>
            <person name="Ohta I."/>
            <person name="Ohta T."/>
            <person name="Okamoto M."/>
            <person name="Ono N."/>
            <person name="Saji S."/>
            <person name="Sakaguchi M."/>
            <person name="Sakai K."/>
            <person name="Shibata M."/>
            <person name="Shimokawa T."/>
            <person name="Song J."/>
            <person name="Takazaki Y."/>
            <person name="Terasawa K."/>
            <person name="Tsugane M."/>
            <person name="Tsuji K."/>
            <person name="Ueda S."/>
            <person name="Waki K."/>
            <person name="Yamagata H."/>
            <person name="Yamamoto M."/>
            <person name="Yamamoto S."/>
            <person name="Yamane H."/>
            <person name="Yoshiki S."/>
            <person name="Yoshihara R."/>
            <person name="Yukawa K."/>
            <person name="Zhong H."/>
            <person name="Yano M."/>
            <person name="Yuan Q."/>
            <person name="Ouyang S."/>
            <person name="Liu J."/>
            <person name="Jones K.M."/>
            <person name="Gansberger K."/>
            <person name="Moffat K."/>
            <person name="Hill J."/>
            <person name="Bera J."/>
            <person name="Fadrosh D."/>
            <person name="Jin S."/>
            <person name="Johri S."/>
            <person name="Kim M."/>
            <person name="Overton L."/>
            <person name="Reardon M."/>
            <person name="Tsitrin T."/>
            <person name="Vuong H."/>
            <person name="Weaver B."/>
            <person name="Ciecko A."/>
            <person name="Tallon L."/>
            <person name="Jackson J."/>
            <person name="Pai G."/>
            <person name="Aken S.V."/>
            <person name="Utterback T."/>
            <person name="Reidmuller S."/>
            <person name="Feldblyum T."/>
            <person name="Hsiao J."/>
            <person name="Zismann V."/>
            <person name="Iobst S."/>
            <person name="de Vazeille A.R."/>
            <person name="Buell C.R."/>
            <person name="Ying K."/>
            <person name="Li Y."/>
            <person name="Lu T."/>
            <person name="Huang Y."/>
            <person name="Zhao Q."/>
            <person name="Feng Q."/>
            <person name="Zhang L."/>
            <person name="Zhu J."/>
            <person name="Weng Q."/>
            <person name="Mu J."/>
            <person name="Lu Y."/>
            <person name="Fan D."/>
            <person name="Liu Y."/>
            <person name="Guan J."/>
            <person name="Zhang Y."/>
            <person name="Yu S."/>
            <person name="Liu X."/>
            <person name="Zhang Y."/>
            <person name="Hong G."/>
            <person name="Han B."/>
            <person name="Choisne N."/>
            <person name="Demange N."/>
            <person name="Orjeda G."/>
            <person name="Samain S."/>
            <person name="Cattolico L."/>
            <person name="Pelletier E."/>
            <person name="Couloux A."/>
            <person name="Segurens B."/>
            <person name="Wincker P."/>
            <person name="D'Hont A."/>
            <person name="Scarpelli C."/>
            <person name="Weissenbach J."/>
            <person name="Salanoubat M."/>
            <person name="Quetier F."/>
            <person name="Yu Y."/>
            <person name="Kim H.R."/>
            <person name="Rambo T."/>
            <person name="Currie J."/>
            <person name="Collura K."/>
            <person name="Luo M."/>
            <person name="Yang T."/>
            <person name="Ammiraju J.S.S."/>
            <person name="Engler F."/>
            <person name="Soderlund C."/>
            <person name="Wing R.A."/>
            <person name="Palmer L.E."/>
            <person name="de la Bastide M."/>
            <person name="Spiegel L."/>
            <person name="Nascimento L."/>
            <person name="Zutavern T."/>
            <person name="O'Shaughnessy A."/>
            <person name="Dike S."/>
            <person name="Dedhia N."/>
            <person name="Preston R."/>
            <person name="Balija V."/>
            <person name="McCombie W.R."/>
            <person name="Chow T."/>
            <person name="Chen H."/>
            <person name="Chung M."/>
            <person name="Chen C."/>
            <person name="Shaw J."/>
            <person name="Wu H."/>
            <person name="Hsiao K."/>
            <person name="Chao Y."/>
            <person name="Chu M."/>
            <person name="Cheng C."/>
            <person name="Hour A."/>
            <person name="Lee P."/>
            <person name="Lin S."/>
            <person name="Lin Y."/>
            <person name="Liou J."/>
            <person name="Liu S."/>
            <person name="Hsing Y."/>
            <person name="Raghuvanshi S."/>
            <person name="Mohanty A."/>
            <person name="Bharti A.K."/>
            <person name="Gaur A."/>
            <person name="Gupta V."/>
            <person name="Kumar D."/>
            <person name="Ravi V."/>
            <person name="Vij S."/>
            <person name="Kapur A."/>
            <person name="Khurana P."/>
            <person name="Khurana P."/>
            <person name="Khurana J.P."/>
            <person name="Tyagi A.K."/>
            <person name="Gaikwad K."/>
            <person name="Singh A."/>
            <person name="Dalal V."/>
            <person name="Srivastava S."/>
            <person name="Dixit A."/>
            <person name="Pal A.K."/>
            <person name="Ghazi I.A."/>
            <person name="Yadav M."/>
            <person name="Pandit A."/>
            <person name="Bhargava A."/>
            <person name="Sureshbabu K."/>
            <person name="Batra K."/>
            <person name="Sharma T.R."/>
            <person name="Mohapatra T."/>
            <person name="Singh N.K."/>
            <person name="Messing J."/>
            <person name="Nelson A.B."/>
            <person name="Fuks G."/>
            <person name="Kavchok S."/>
            <person name="Keizer G."/>
            <person name="Linton E."/>
            <person name="Llaca V."/>
            <person name="Song R."/>
            <person name="Tanyolac B."/>
            <person name="Young S."/>
            <person name="Ho-Il K."/>
            <person name="Hahn J.H."/>
            <person name="Sangsakoo G."/>
            <person name="Vanavichit A."/>
            <person name="de Mattos Luiz.A.T."/>
            <person name="Zimmer P.D."/>
            <person name="Malone G."/>
            <person name="Dellagostin O."/>
            <person name="de Oliveira A.C."/>
            <person name="Bevan M."/>
            <person name="Bancroft I."/>
            <person name="Minx P."/>
            <person name="Cordum H."/>
            <person name="Wilson R."/>
            <person name="Cheng Z."/>
            <person name="Jin W."/>
            <person name="Jiang J."/>
            <person name="Leong S.A."/>
            <person name="Iwama H."/>
            <person name="Gojobori T."/>
            <person name="Itoh T."/>
            <person name="Niimura Y."/>
            <person name="Fujii Y."/>
            <person name="Habara T."/>
            <person name="Sakai H."/>
            <person name="Sato Y."/>
            <person name="Wilson G."/>
            <person name="Kumar K."/>
            <person name="McCouch S."/>
            <person name="Juretic N."/>
            <person name="Hoen D."/>
            <person name="Wright S."/>
            <person name="Bruskiewich R."/>
            <person name="Bureau T."/>
            <person name="Miyao A."/>
            <person name="Hirochika H."/>
            <person name="Nishikawa T."/>
            <person name="Kadowaki K."/>
            <person name="Sugiura M."/>
            <person name="Burr B."/>
            <person name="Sasaki T."/>
        </authorList>
    </citation>
    <scope>NUCLEOTIDE SEQUENCE [LARGE SCALE GENOMIC DNA]</scope>
    <source>
        <strain evidence="4">cv. Nipponbare</strain>
    </source>
</reference>
<reference evidence="4" key="3">
    <citation type="journal article" date="2008" name="Nucleic Acids Res.">
        <title>The rice annotation project database (RAP-DB): 2008 update.</title>
        <authorList>
            <consortium name="The rice annotation project (RAP)"/>
        </authorList>
    </citation>
    <scope>GENOME REANNOTATION</scope>
    <source>
        <strain evidence="4">cv. Nipponbare</strain>
    </source>
</reference>
<evidence type="ECO:0000313" key="2">
    <source>
        <dbReference type="EMBL" id="BAD88109.1"/>
    </source>
</evidence>
<dbReference type="Proteomes" id="UP000817658">
    <property type="component" value="Chromosome 1"/>
</dbReference>
<sequence>MGAAEGGDVGTGAEWARGGAERAGDVGRWGCRRLELGSNRLEVGEGLTGGHPRREREEGWTLGGRKEGWAGGPKEGKRWWLVEYYTDKHVGCT</sequence>
<proteinExistence type="predicted"/>
<organism evidence="3">
    <name type="scientific">Oryza sativa subsp. japonica</name>
    <name type="common">Rice</name>
    <dbReference type="NCBI Taxonomy" id="39947"/>
    <lineage>
        <taxon>Eukaryota</taxon>
        <taxon>Viridiplantae</taxon>
        <taxon>Streptophyta</taxon>
        <taxon>Embryophyta</taxon>
        <taxon>Tracheophyta</taxon>
        <taxon>Spermatophyta</taxon>
        <taxon>Magnoliopsida</taxon>
        <taxon>Liliopsida</taxon>
        <taxon>Poales</taxon>
        <taxon>Poaceae</taxon>
        <taxon>BOP clade</taxon>
        <taxon>Oryzoideae</taxon>
        <taxon>Oryzeae</taxon>
        <taxon>Oryzinae</taxon>
        <taxon>Oryza</taxon>
        <taxon>Oryza sativa</taxon>
    </lineage>
</organism>
<feature type="compositionally biased region" description="Gly residues" evidence="1">
    <location>
        <begin position="1"/>
        <end position="10"/>
    </location>
</feature>
<feature type="region of interest" description="Disordered" evidence="1">
    <location>
        <begin position="1"/>
        <end position="23"/>
    </location>
</feature>
<accession>Q5JJX8</accession>
<reference evidence="3" key="1">
    <citation type="journal article" date="2002" name="Nature">
        <title>The genome sequence and structure of rice chromosome 1.</title>
        <authorList>
            <person name="Sasaki T."/>
            <person name="Matsumoto T."/>
            <person name="Yamamoto K."/>
            <person name="Sakata K."/>
            <person name="Baba T."/>
            <person name="Katayose Y."/>
            <person name="Wu J."/>
            <person name="Niimura Y."/>
            <person name="Cheng Z."/>
            <person name="Nagamura Y."/>
            <person name="Antonio B.A."/>
            <person name="Kanamori H."/>
            <person name="Hosokawa S."/>
            <person name="Masukawa M."/>
            <person name="Arikawa K."/>
            <person name="Chiden Y."/>
            <person name="Hayashi M."/>
            <person name="Okamoto M."/>
            <person name="Ando T."/>
            <person name="Aoki H."/>
            <person name="Arita K."/>
            <person name="Hamada M."/>
            <person name="Harada C."/>
            <person name="Hijishita S."/>
            <person name="Honda M."/>
            <person name="Ichikawa Y."/>
            <person name="Idonuma A."/>
            <person name="Iijima M."/>
            <person name="Ikeda M."/>
            <person name="Ikeno M."/>
            <person name="Itoh S."/>
            <person name="Itoh T."/>
            <person name="Itoh Y."/>
            <person name="Itoh Y."/>
            <person name="Iwabuchi A."/>
            <person name="Kamiya K."/>
            <person name="Karasawa W."/>
            <person name="Katagiri S."/>
            <person name="Kikuta A."/>
            <person name="Kobayashi N."/>
            <person name="Kono I."/>
            <person name="Machita K."/>
            <person name="Maehara T."/>
            <person name="Mizuno H."/>
            <person name="Mizubayashi T."/>
            <person name="Mukai Y."/>
            <person name="Nagasaki H."/>
            <person name="Nakashima M."/>
            <person name="Nakama Y."/>
            <person name="Nakamichi Y."/>
            <person name="Nakamura M."/>
            <person name="Namiki N."/>
            <person name="Negishi M."/>
            <person name="Ohta I."/>
            <person name="Ono N."/>
            <person name="Saji S."/>
            <person name="Sakai K."/>
            <person name="Shibata M."/>
            <person name="Shimokawa T."/>
            <person name="Shomura A."/>
            <person name="Song J."/>
            <person name="Takazaki Y."/>
            <person name="Terasawa K."/>
            <person name="Tsuji K."/>
            <person name="Waki K."/>
            <person name="Yamagata H."/>
            <person name="Yamane H."/>
            <person name="Yoshiki S."/>
            <person name="Yoshihara R."/>
            <person name="Yukawa K."/>
            <person name="Zhong H."/>
            <person name="Iwama H."/>
            <person name="Endo T."/>
            <person name="Ito H."/>
            <person name="Hahn J.H."/>
            <person name="Kim H.I."/>
            <person name="Eun M.Y."/>
            <person name="Yano M."/>
            <person name="Jiang J."/>
            <person name="Gojobori T."/>
        </authorList>
    </citation>
    <scope>NUCLEOTIDE SEQUENCE</scope>
</reference>
<dbReference type="EMBL" id="AP004361">
    <property type="protein sequence ID" value="BAD88229.1"/>
    <property type="molecule type" value="Genomic_DNA"/>
</dbReference>
<evidence type="ECO:0000313" key="4">
    <source>
        <dbReference type="Proteomes" id="UP000000763"/>
    </source>
</evidence>
<gene>
    <name evidence="3" type="ORF">OSJNBa0062A24.37</name>
    <name evidence="2" type="ORF">OSJNBa0065J17.4</name>
</gene>
<protein>
    <submittedName>
        <fullName evidence="3">Uncharacterized protein</fullName>
    </submittedName>
</protein>
<evidence type="ECO:0000313" key="3">
    <source>
        <dbReference type="EMBL" id="BAD88229.1"/>
    </source>
</evidence>
<dbReference type="Proteomes" id="UP000000763">
    <property type="component" value="Chromosome 1"/>
</dbReference>
<evidence type="ECO:0000256" key="1">
    <source>
        <dbReference type="SAM" id="MobiDB-lite"/>
    </source>
</evidence>
<name>Q5JJX8_ORYSJ</name>